<dbReference type="GO" id="GO:0009253">
    <property type="term" value="P:peptidoglycan catabolic process"/>
    <property type="evidence" value="ECO:0007669"/>
    <property type="project" value="InterPro"/>
</dbReference>
<dbReference type="SMART" id="SM00701">
    <property type="entry name" value="PGRP"/>
    <property type="match status" value="1"/>
</dbReference>
<feature type="region of interest" description="Disordered" evidence="2">
    <location>
        <begin position="580"/>
        <end position="607"/>
    </location>
</feature>
<dbReference type="InterPro" id="IPR036505">
    <property type="entry name" value="Amidase/PGRP_sf"/>
</dbReference>
<reference evidence="4 5" key="1">
    <citation type="journal article" date="2016" name="Nat. Commun.">
        <title>Thousands of microbial genomes shed light on interconnected biogeochemical processes in an aquifer system.</title>
        <authorList>
            <person name="Anantharaman K."/>
            <person name="Brown C.T."/>
            <person name="Hug L.A."/>
            <person name="Sharon I."/>
            <person name="Castelle C.J."/>
            <person name="Probst A.J."/>
            <person name="Thomas B.C."/>
            <person name="Singh A."/>
            <person name="Wilkins M.J."/>
            <person name="Karaoz U."/>
            <person name="Brodie E.L."/>
            <person name="Williams K.H."/>
            <person name="Hubbard S.S."/>
            <person name="Banfield J.F."/>
        </authorList>
    </citation>
    <scope>NUCLEOTIDE SEQUENCE [LARGE SCALE GENOMIC DNA]</scope>
</reference>
<gene>
    <name evidence="4" type="ORF">A2806_00825</name>
</gene>
<dbReference type="Proteomes" id="UP000177629">
    <property type="component" value="Unassembled WGS sequence"/>
</dbReference>
<name>A0A1G2PIM5_9BACT</name>
<comment type="caution">
    <text evidence="4">The sequence shown here is derived from an EMBL/GenBank/DDBJ whole genome shotgun (WGS) entry which is preliminary data.</text>
</comment>
<evidence type="ECO:0000259" key="3">
    <source>
        <dbReference type="SMART" id="SM00701"/>
    </source>
</evidence>
<feature type="region of interest" description="Disordered" evidence="2">
    <location>
        <begin position="35"/>
        <end position="57"/>
    </location>
</feature>
<dbReference type="Pfam" id="PF01510">
    <property type="entry name" value="Amidase_2"/>
    <property type="match status" value="1"/>
</dbReference>
<feature type="compositionally biased region" description="Low complexity" evidence="2">
    <location>
        <begin position="44"/>
        <end position="57"/>
    </location>
</feature>
<dbReference type="Pfam" id="PF08486">
    <property type="entry name" value="SpoIID"/>
    <property type="match status" value="1"/>
</dbReference>
<dbReference type="SUPFAM" id="SSF55846">
    <property type="entry name" value="N-acetylmuramoyl-L-alanine amidase-like"/>
    <property type="match status" value="1"/>
</dbReference>
<dbReference type="PANTHER" id="PTHR11022">
    <property type="entry name" value="PEPTIDOGLYCAN RECOGNITION PROTEIN"/>
    <property type="match status" value="1"/>
</dbReference>
<dbReference type="PANTHER" id="PTHR11022:SF41">
    <property type="entry name" value="PEPTIDOGLYCAN-RECOGNITION PROTEIN LC-RELATED"/>
    <property type="match status" value="1"/>
</dbReference>
<feature type="compositionally biased region" description="Low complexity" evidence="2">
    <location>
        <begin position="587"/>
        <end position="602"/>
    </location>
</feature>
<evidence type="ECO:0000256" key="1">
    <source>
        <dbReference type="ARBA" id="ARBA00007553"/>
    </source>
</evidence>
<evidence type="ECO:0000256" key="2">
    <source>
        <dbReference type="SAM" id="MobiDB-lite"/>
    </source>
</evidence>
<organism evidence="4 5">
    <name type="scientific">Candidatus Terrybacteria bacterium RIFCSPHIGHO2_01_FULL_48_17</name>
    <dbReference type="NCBI Taxonomy" id="1802362"/>
    <lineage>
        <taxon>Bacteria</taxon>
        <taxon>Candidatus Terryibacteriota</taxon>
    </lineage>
</organism>
<evidence type="ECO:0000313" key="5">
    <source>
        <dbReference type="Proteomes" id="UP000177629"/>
    </source>
</evidence>
<dbReference type="InterPro" id="IPR015510">
    <property type="entry name" value="PGRP"/>
</dbReference>
<dbReference type="Gene3D" id="3.40.80.10">
    <property type="entry name" value="Peptidoglycan recognition protein-like"/>
    <property type="match status" value="1"/>
</dbReference>
<evidence type="ECO:0000313" key="4">
    <source>
        <dbReference type="EMBL" id="OHA48166.1"/>
    </source>
</evidence>
<dbReference type="STRING" id="1802362.A2806_00825"/>
<dbReference type="CDD" id="cd06583">
    <property type="entry name" value="PGRP"/>
    <property type="match status" value="1"/>
</dbReference>
<dbReference type="InterPro" id="IPR002502">
    <property type="entry name" value="Amidase_domain"/>
</dbReference>
<dbReference type="AlphaFoldDB" id="A0A1G2PIM5"/>
<feature type="domain" description="Peptidoglycan recognition protein family" evidence="3">
    <location>
        <begin position="99"/>
        <end position="234"/>
    </location>
</feature>
<comment type="similarity">
    <text evidence="1">Belongs to the N-acetylmuramoyl-L-alanine amidase 2 family.</text>
</comment>
<dbReference type="EMBL" id="MHSS01000008">
    <property type="protein sequence ID" value="OHA48166.1"/>
    <property type="molecule type" value="Genomic_DNA"/>
</dbReference>
<sequence>MRGIVIMLLATAILLVAIFVLPGMFVAIAQEAGSNEADPQTIPSETSGTSLSTETTYSGSDVPLVYSRGTWENTQDLKNLLTWLPDAQSTSPPDYSRVERIVLHDQGCLNPERCTENATQYPISTIQNIYRYHSVTRGWGDIGYNYIIDRQGRIYEGRYGGNGSRAAHLYKDATCQNFNIGTAGVLLLGDWRAGLMSQEQEDSVARLAAWLGAANGFDPAAMNVTTTVWQNQKRSDGSCDVASGSFGSSFVGPTLASHGDIESGNSDTYDMAPARIAATPYVQTFAGMFYQAQNMQGVFAIQEGALHDRNASAVLAFLIARTQLTLFPRATLSSLPDGSLVKSFTRPRVYKIEQGIRRAIPTADLFVASGFRWDAIQEASDRELSLWRIGNPLPYPDGTLVKGSDERVYIFESGKLRHISSAPLFTALRYAWSAIKSLLDQDLSGYAKADPMLFPSGSLVKGAAPTVYLLENGLKRPFASAALFVAKNFRWDDIRTVSDQELSSYYSQGQYVTWPDGSLIRTEGSGAVYVVQKGFRRWIQTPDVFLALNFRWDAIRSVTLSELSAYPEAQPIISAADATQEPVAVSQQQNQANQQQQEQQNQTNSGAVEPTMRVGLATVASGNQIDISYDVLYSVKKNGTTVSTQVGGTTYSVIPQNAEIWRFEPHVEGIATIAPYTDPAWNGLNDNRFRGIIELRQDNTGTFWFINELPIESYLKGIAETINGENPEYAKAFAITTRSYAYHYIKKGGKRAEEPFHIRRTTADQWYKGYNFELRAKDPVAAVVATRGMVAMYIGTPVLSAYSSGAPGPTLNACMLWGGKFCEAAYQYLKGGVGDPEGTTYKYTSCGGAVHCIGLDAAGARKMAELGSVAATIVTTYYPGTVVQKVWE</sequence>
<dbReference type="GO" id="GO:0008270">
    <property type="term" value="F:zinc ion binding"/>
    <property type="evidence" value="ECO:0007669"/>
    <property type="project" value="InterPro"/>
</dbReference>
<accession>A0A1G2PIM5</accession>
<dbReference type="InterPro" id="IPR006619">
    <property type="entry name" value="PGRP_domain_met/bac"/>
</dbReference>
<dbReference type="InterPro" id="IPR013693">
    <property type="entry name" value="SpoIID/LytB_N"/>
</dbReference>
<proteinExistence type="inferred from homology"/>
<dbReference type="GO" id="GO:0008745">
    <property type="term" value="F:N-acetylmuramoyl-L-alanine amidase activity"/>
    <property type="evidence" value="ECO:0007669"/>
    <property type="project" value="InterPro"/>
</dbReference>
<protein>
    <recommendedName>
        <fullName evidence="3">Peptidoglycan recognition protein family domain-containing protein</fullName>
    </recommendedName>
</protein>